<dbReference type="InterPro" id="IPR027417">
    <property type="entry name" value="P-loop_NTPase"/>
</dbReference>
<keyword evidence="7 11" id="KW-0067">ATP-binding</keyword>
<organism evidence="12">
    <name type="scientific">Xenorhabdus szentirmaii</name>
    <dbReference type="NCBI Taxonomy" id="290112"/>
    <lineage>
        <taxon>Bacteria</taxon>
        <taxon>Pseudomonadati</taxon>
        <taxon>Pseudomonadota</taxon>
        <taxon>Gammaproteobacteria</taxon>
        <taxon>Enterobacterales</taxon>
        <taxon>Morganellaceae</taxon>
        <taxon>Xenorhabdus</taxon>
    </lineage>
</organism>
<dbReference type="PANTHER" id="PTHR21087:SF21">
    <property type="entry name" value="SHIKIMATE KINASE 2"/>
    <property type="match status" value="1"/>
</dbReference>
<keyword evidence="8 11" id="KW-0460">Magnesium</keyword>
<proteinExistence type="inferred from homology"/>
<comment type="pathway">
    <text evidence="1 11">Metabolic intermediate biosynthesis; chorismate biosynthesis; chorismate from D-erythrose 4-phosphate and phosphoenolpyruvate: step 5/7.</text>
</comment>
<comment type="subunit">
    <text evidence="11">Monomer.</text>
</comment>
<dbReference type="EMBL" id="JACXBF010000467">
    <property type="protein sequence ID" value="MBD2802188.1"/>
    <property type="molecule type" value="Genomic_DNA"/>
</dbReference>
<dbReference type="InterPro" id="IPR023000">
    <property type="entry name" value="Shikimate_kinase_CS"/>
</dbReference>
<evidence type="ECO:0000256" key="8">
    <source>
        <dbReference type="ARBA" id="ARBA00022842"/>
    </source>
</evidence>
<dbReference type="GO" id="GO:0005829">
    <property type="term" value="C:cytosol"/>
    <property type="evidence" value="ECO:0007669"/>
    <property type="project" value="TreeGrafter"/>
</dbReference>
<comment type="catalytic activity">
    <reaction evidence="10 11">
        <text>shikimate + ATP = 3-phosphoshikimate + ADP + H(+)</text>
        <dbReference type="Rhea" id="RHEA:13121"/>
        <dbReference type="ChEBI" id="CHEBI:15378"/>
        <dbReference type="ChEBI" id="CHEBI:30616"/>
        <dbReference type="ChEBI" id="CHEBI:36208"/>
        <dbReference type="ChEBI" id="CHEBI:145989"/>
        <dbReference type="ChEBI" id="CHEBI:456216"/>
        <dbReference type="EC" id="2.7.1.71"/>
    </reaction>
</comment>
<evidence type="ECO:0000256" key="11">
    <source>
        <dbReference type="HAMAP-Rule" id="MF_00109"/>
    </source>
</evidence>
<comment type="subcellular location">
    <subcellularLocation>
        <location evidence="11">Cytoplasm</location>
    </subcellularLocation>
</comment>
<evidence type="ECO:0000256" key="1">
    <source>
        <dbReference type="ARBA" id="ARBA00004842"/>
    </source>
</evidence>
<dbReference type="GO" id="GO:0005524">
    <property type="term" value="F:ATP binding"/>
    <property type="evidence" value="ECO:0007669"/>
    <property type="project" value="UniProtKB-UniRule"/>
</dbReference>
<gene>
    <name evidence="12" type="primary">aroL</name>
    <name evidence="11" type="synonym">aroK</name>
    <name evidence="12" type="ORF">ID854_17525</name>
</gene>
<dbReference type="AlphaFoldDB" id="A0AAW3Z126"/>
<keyword evidence="3 11" id="KW-0028">Amino-acid biosynthesis</keyword>
<dbReference type="GO" id="GO:0004765">
    <property type="term" value="F:shikimate kinase activity"/>
    <property type="evidence" value="ECO:0007669"/>
    <property type="project" value="UniProtKB-UniRule"/>
</dbReference>
<feature type="binding site" evidence="11">
    <location>
        <position position="34"/>
    </location>
    <ligand>
        <name>substrate</name>
    </ligand>
</feature>
<dbReference type="PROSITE" id="PS01128">
    <property type="entry name" value="SHIKIMATE_KINASE"/>
    <property type="match status" value="1"/>
</dbReference>
<reference evidence="12" key="2">
    <citation type="journal article" date="2024" name="Toxins">
        <title>Genome Sequence Analysis of Native Xenorhabdus Strains Isolated from Entomopathogenic Nematodes in Argentina.</title>
        <authorList>
            <person name="Palma L."/>
            <person name="Frizzo L."/>
            <person name="Kaiser S."/>
            <person name="Berry C."/>
            <person name="Caballero P."/>
            <person name="Bode H.B."/>
            <person name="Del Valle E.E."/>
        </authorList>
    </citation>
    <scope>NUCLEOTIDE SEQUENCE</scope>
    <source>
        <strain evidence="12">M</strain>
    </source>
</reference>
<dbReference type="NCBIfam" id="NF002988">
    <property type="entry name" value="PRK03731.1"/>
    <property type="match status" value="1"/>
</dbReference>
<dbReference type="Gene3D" id="3.40.50.300">
    <property type="entry name" value="P-loop containing nucleotide triphosphate hydrolases"/>
    <property type="match status" value="1"/>
</dbReference>
<evidence type="ECO:0000256" key="5">
    <source>
        <dbReference type="ARBA" id="ARBA00022741"/>
    </source>
</evidence>
<evidence type="ECO:0000256" key="6">
    <source>
        <dbReference type="ARBA" id="ARBA00022777"/>
    </source>
</evidence>
<keyword evidence="11" id="KW-0479">Metal-binding</keyword>
<comment type="cofactor">
    <cofactor evidence="11">
        <name>Mg(2+)</name>
        <dbReference type="ChEBI" id="CHEBI:18420"/>
    </cofactor>
    <text evidence="11">Binds 1 Mg(2+) ion per subunit.</text>
</comment>
<keyword evidence="6 11" id="KW-0418">Kinase</keyword>
<keyword evidence="5 11" id="KW-0547">Nucleotide-binding</keyword>
<feature type="binding site" evidence="11">
    <location>
        <position position="120"/>
    </location>
    <ligand>
        <name>ATP</name>
        <dbReference type="ChEBI" id="CHEBI:30616"/>
    </ligand>
</feature>
<dbReference type="GO" id="GO:0008652">
    <property type="term" value="P:amino acid biosynthetic process"/>
    <property type="evidence" value="ECO:0007669"/>
    <property type="project" value="UniProtKB-KW"/>
</dbReference>
<reference evidence="12" key="1">
    <citation type="submission" date="2020-09" db="EMBL/GenBank/DDBJ databases">
        <authorList>
            <person name="Palma L."/>
            <person name="Caballero P."/>
            <person name="Berry C."/>
            <person name="Del Valle E."/>
        </authorList>
    </citation>
    <scope>NUCLEOTIDE SEQUENCE</scope>
    <source>
        <strain evidence="12">M</strain>
    </source>
</reference>
<dbReference type="Pfam" id="PF01202">
    <property type="entry name" value="SKI"/>
    <property type="match status" value="1"/>
</dbReference>
<feature type="binding site" evidence="11">
    <location>
        <position position="79"/>
    </location>
    <ligand>
        <name>substrate</name>
    </ligand>
</feature>
<feature type="binding site" evidence="11">
    <location>
        <position position="139"/>
    </location>
    <ligand>
        <name>substrate</name>
    </ligand>
</feature>
<comment type="function">
    <text evidence="11">Catalyzes the specific phosphorylation of the 3-hydroxyl group of shikimic acid using ATP as a cosubstrate.</text>
</comment>
<dbReference type="GO" id="GO:0000287">
    <property type="term" value="F:magnesium ion binding"/>
    <property type="evidence" value="ECO:0007669"/>
    <property type="project" value="UniProtKB-UniRule"/>
</dbReference>
<dbReference type="GO" id="GO:0009423">
    <property type="term" value="P:chorismate biosynthetic process"/>
    <property type="evidence" value="ECO:0007669"/>
    <property type="project" value="UniProtKB-UniRule"/>
</dbReference>
<protein>
    <recommendedName>
        <fullName evidence="11">Shikimate kinase 1</fullName>
        <shortName evidence="11">SK 1</shortName>
        <ecNumber evidence="11">2.7.1.71</ecNumber>
    </recommendedName>
</protein>
<dbReference type="GO" id="GO:0009073">
    <property type="term" value="P:aromatic amino acid family biosynthetic process"/>
    <property type="evidence" value="ECO:0007669"/>
    <property type="project" value="UniProtKB-KW"/>
</dbReference>
<evidence type="ECO:0000256" key="7">
    <source>
        <dbReference type="ARBA" id="ARBA00022840"/>
    </source>
</evidence>
<dbReference type="InterPro" id="IPR031322">
    <property type="entry name" value="Shikimate/glucono_kinase"/>
</dbReference>
<keyword evidence="9 11" id="KW-0057">Aromatic amino acid biosynthesis</keyword>
<evidence type="ECO:0000313" key="12">
    <source>
        <dbReference type="EMBL" id="MBD2802188.1"/>
    </source>
</evidence>
<evidence type="ECO:0000256" key="2">
    <source>
        <dbReference type="ARBA" id="ARBA00022490"/>
    </source>
</evidence>
<comment type="caution">
    <text evidence="12">The sequence shown here is derived from an EMBL/GenBank/DDBJ whole genome shotgun (WGS) entry which is preliminary data.</text>
</comment>
<dbReference type="HAMAP" id="MF_00109">
    <property type="entry name" value="Shikimate_kinase"/>
    <property type="match status" value="1"/>
</dbReference>
<evidence type="ECO:0000256" key="3">
    <source>
        <dbReference type="ARBA" id="ARBA00022605"/>
    </source>
</evidence>
<comment type="similarity">
    <text evidence="11">Belongs to the shikimate kinase family.</text>
</comment>
<sequence>MKQTVFIVGARGAGKTTIGRLLAEALSYQFFDTDESIQISSKMTIAQMVEKHDWQYFRNFESQILEEVSQNECVISTGGGIVLSPRNRSHLKQNGIVIYLQAPAKTLIERLSLNPEDEQRPSLTGKSITEEIEGILTEREPLYNECADFTVDASLSVENIVLSIQSYILNQENK</sequence>
<dbReference type="PANTHER" id="PTHR21087">
    <property type="entry name" value="SHIKIMATE KINASE"/>
    <property type="match status" value="1"/>
</dbReference>
<name>A0AAW3Z126_9GAMM</name>
<comment type="caution">
    <text evidence="11">Lacks conserved residue(s) required for the propagation of feature annotation.</text>
</comment>
<feature type="binding site" evidence="11">
    <location>
        <begin position="12"/>
        <end position="17"/>
    </location>
    <ligand>
        <name>ATP</name>
        <dbReference type="ChEBI" id="CHEBI:30616"/>
    </ligand>
</feature>
<evidence type="ECO:0000256" key="4">
    <source>
        <dbReference type="ARBA" id="ARBA00022679"/>
    </source>
</evidence>
<feature type="binding site" evidence="11">
    <location>
        <position position="58"/>
    </location>
    <ligand>
        <name>substrate</name>
    </ligand>
</feature>
<keyword evidence="2 11" id="KW-0963">Cytoplasm</keyword>
<feature type="binding site" evidence="11">
    <location>
        <position position="16"/>
    </location>
    <ligand>
        <name>Mg(2+)</name>
        <dbReference type="ChEBI" id="CHEBI:18420"/>
    </ligand>
</feature>
<dbReference type="EC" id="2.7.1.71" evidence="11"/>
<dbReference type="RefSeq" id="WP_323852004.1">
    <property type="nucleotide sequence ID" value="NZ_JACXBC010000071.1"/>
</dbReference>
<keyword evidence="4 11" id="KW-0808">Transferase</keyword>
<dbReference type="Proteomes" id="UP001193920">
    <property type="component" value="Unassembled WGS sequence"/>
</dbReference>
<evidence type="ECO:0000256" key="9">
    <source>
        <dbReference type="ARBA" id="ARBA00023141"/>
    </source>
</evidence>
<dbReference type="InterPro" id="IPR000623">
    <property type="entry name" value="Shikimate_kinase/TSH1"/>
</dbReference>
<evidence type="ECO:0000256" key="10">
    <source>
        <dbReference type="ARBA" id="ARBA00048567"/>
    </source>
</evidence>
<accession>A0AAW3Z126</accession>
<dbReference type="PRINTS" id="PR01100">
    <property type="entry name" value="SHIKIMTKNASE"/>
</dbReference>
<dbReference type="SUPFAM" id="SSF52540">
    <property type="entry name" value="P-loop containing nucleoside triphosphate hydrolases"/>
    <property type="match status" value="1"/>
</dbReference>
<dbReference type="CDD" id="cd00464">
    <property type="entry name" value="SK"/>
    <property type="match status" value="1"/>
</dbReference>